<evidence type="ECO:0000313" key="11">
    <source>
        <dbReference type="Proteomes" id="UP000632454"/>
    </source>
</evidence>
<comment type="similarity">
    <text evidence="2">Belongs to the CPA3 antiporters (TC 2.A.63) subunit F family.</text>
</comment>
<proteinExistence type="inferred from homology"/>
<dbReference type="Proteomes" id="UP000632454">
    <property type="component" value="Unassembled WGS sequence"/>
</dbReference>
<dbReference type="PANTHER" id="PTHR34702">
    <property type="entry name" value="NA(+)/H(+) ANTIPORTER SUBUNIT F1"/>
    <property type="match status" value="1"/>
</dbReference>
<dbReference type="PANTHER" id="PTHR34702:SF1">
    <property type="entry name" value="NA(+)_H(+) ANTIPORTER SUBUNIT F"/>
    <property type="match status" value="1"/>
</dbReference>
<name>A0ABQ1U4Y3_9NOCA</name>
<organism evidence="10 11">
    <name type="scientific">Williamsia phyllosphaerae</name>
    <dbReference type="NCBI Taxonomy" id="885042"/>
    <lineage>
        <taxon>Bacteria</taxon>
        <taxon>Bacillati</taxon>
        <taxon>Actinomycetota</taxon>
        <taxon>Actinomycetes</taxon>
        <taxon>Mycobacteriales</taxon>
        <taxon>Nocardiaceae</taxon>
        <taxon>Williamsia</taxon>
    </lineage>
</organism>
<gene>
    <name evidence="10" type="ORF">GCM10007298_02050</name>
</gene>
<dbReference type="Pfam" id="PF04066">
    <property type="entry name" value="MrpF_PhaF"/>
    <property type="match status" value="1"/>
</dbReference>
<feature type="transmembrane region" description="Helical" evidence="9">
    <location>
        <begin position="59"/>
        <end position="78"/>
    </location>
</feature>
<keyword evidence="6 9" id="KW-1133">Transmembrane helix</keyword>
<evidence type="ECO:0000256" key="4">
    <source>
        <dbReference type="ARBA" id="ARBA00022475"/>
    </source>
</evidence>
<evidence type="ECO:0000256" key="6">
    <source>
        <dbReference type="ARBA" id="ARBA00022989"/>
    </source>
</evidence>
<evidence type="ECO:0000256" key="2">
    <source>
        <dbReference type="ARBA" id="ARBA00009212"/>
    </source>
</evidence>
<reference evidence="11" key="1">
    <citation type="journal article" date="2019" name="Int. J. Syst. Evol. Microbiol.">
        <title>The Global Catalogue of Microorganisms (GCM) 10K type strain sequencing project: providing services to taxonomists for standard genome sequencing and annotation.</title>
        <authorList>
            <consortium name="The Broad Institute Genomics Platform"/>
            <consortium name="The Broad Institute Genome Sequencing Center for Infectious Disease"/>
            <person name="Wu L."/>
            <person name="Ma J."/>
        </authorList>
    </citation>
    <scope>NUCLEOTIDE SEQUENCE [LARGE SCALE GENOMIC DNA]</scope>
    <source>
        <strain evidence="11">CCM 7855</strain>
    </source>
</reference>
<evidence type="ECO:0000256" key="3">
    <source>
        <dbReference type="ARBA" id="ARBA00022448"/>
    </source>
</evidence>
<dbReference type="InterPro" id="IPR007208">
    <property type="entry name" value="MrpF/PhaF-like"/>
</dbReference>
<evidence type="ECO:0000256" key="9">
    <source>
        <dbReference type="SAM" id="Phobius"/>
    </source>
</evidence>
<comment type="caution">
    <text evidence="10">The sequence shown here is derived from an EMBL/GenBank/DDBJ whole genome shotgun (WGS) entry which is preliminary data.</text>
</comment>
<keyword evidence="7 9" id="KW-0472">Membrane</keyword>
<feature type="region of interest" description="Disordered" evidence="8">
    <location>
        <begin position="88"/>
        <end position="109"/>
    </location>
</feature>
<evidence type="ECO:0000256" key="7">
    <source>
        <dbReference type="ARBA" id="ARBA00023136"/>
    </source>
</evidence>
<keyword evidence="5 9" id="KW-0812">Transmembrane</keyword>
<evidence type="ECO:0000256" key="5">
    <source>
        <dbReference type="ARBA" id="ARBA00022692"/>
    </source>
</evidence>
<evidence type="ECO:0000256" key="1">
    <source>
        <dbReference type="ARBA" id="ARBA00004651"/>
    </source>
</evidence>
<keyword evidence="4" id="KW-1003">Cell membrane</keyword>
<evidence type="ECO:0000313" key="10">
    <source>
        <dbReference type="EMBL" id="GGF09698.1"/>
    </source>
</evidence>
<keyword evidence="11" id="KW-1185">Reference proteome</keyword>
<dbReference type="NCBIfam" id="NF005930">
    <property type="entry name" value="PRK07948.1"/>
    <property type="match status" value="1"/>
</dbReference>
<keyword evidence="3" id="KW-0813">Transport</keyword>
<dbReference type="EMBL" id="BMCS01000001">
    <property type="protein sequence ID" value="GGF09698.1"/>
    <property type="molecule type" value="Genomic_DNA"/>
</dbReference>
<feature type="transmembrane region" description="Helical" evidence="9">
    <location>
        <begin position="6"/>
        <end position="25"/>
    </location>
</feature>
<sequence>MMVVWIIAAVLLMAAAIITTVRILLGPNTLDRLVALDTLVALSMCSLGVWAAYSLDSTVVPAIVALSLLSFVGSVAIARFRVRDDVVRAGTPGSDDVDAGSPSPGSERT</sequence>
<comment type="subcellular location">
    <subcellularLocation>
        <location evidence="1">Cell membrane</location>
        <topology evidence="1">Multi-pass membrane protein</topology>
    </subcellularLocation>
</comment>
<feature type="transmembrane region" description="Helical" evidence="9">
    <location>
        <begin position="34"/>
        <end position="53"/>
    </location>
</feature>
<protein>
    <submittedName>
        <fullName evidence="10">Cation antiporter subunit</fullName>
    </submittedName>
</protein>
<accession>A0ABQ1U4Y3</accession>
<evidence type="ECO:0000256" key="8">
    <source>
        <dbReference type="SAM" id="MobiDB-lite"/>
    </source>
</evidence>